<dbReference type="AlphaFoldDB" id="A0A150N5J5"/>
<dbReference type="InterPro" id="IPR011835">
    <property type="entry name" value="GS/SS"/>
</dbReference>
<evidence type="ECO:0000256" key="1">
    <source>
        <dbReference type="ARBA" id="ARBA00001478"/>
    </source>
</evidence>
<dbReference type="GO" id="GO:0009011">
    <property type="term" value="F:alpha-1,4-glucan glucosyltransferase (ADP-glucose donor) activity"/>
    <property type="evidence" value="ECO:0007669"/>
    <property type="project" value="UniProtKB-UniRule"/>
</dbReference>
<dbReference type="InterPro" id="IPR001296">
    <property type="entry name" value="Glyco_trans_1"/>
</dbReference>
<sequence length="484" mass="56751">MNVLFVVSECVPFVKSGGLADVAGALPKQLRKLGTDVRVIMPKYETIAEKYKKEMKKIAEFVVRVGWRRQYCGIEMMEYEGVIYYFVDNEYYFKRHQLYGHYDDGERFSYFCRAVLDALPVIPFRPDIIHCHDWHTGMIPFLLREEYRKNSFYERIRTVFTIHNLQFQGIFPREILGDLLNLSDRYFTIEYLEFYGNVSFMKGALVSADIITTVSPTYKEEIQTEYYGERLDGLLRARQRDFIGILNGIDDEMYNPKKDPFIAVPYDIQTIARKQINKRALQQYFGLSIREDVPVIAMVTRLTEQKGMDLVKCVFHEIIAEDVQFILLGTGDKKFEQFFHYMAETYPDKVKVYIGFNEELAHKIYAGADLFLMPSKFEPCGLSQMIALRYGTIPIVRETGGLNDTVQSYNEFTGEGNGFSFTNFNAHDMLYTIRRALTFYKEKQIWEKLMKEAMSRDYSWRQSAFKYNRVYADLMAGSEHHVLE</sequence>
<evidence type="ECO:0000313" key="11">
    <source>
        <dbReference type="Proteomes" id="UP000075324"/>
    </source>
</evidence>
<dbReference type="PANTHER" id="PTHR45825:SF11">
    <property type="entry name" value="ALPHA AMYLASE DOMAIN-CONTAINING PROTEIN"/>
    <property type="match status" value="1"/>
</dbReference>
<evidence type="ECO:0000256" key="3">
    <source>
        <dbReference type="ARBA" id="ARBA00010281"/>
    </source>
</evidence>
<evidence type="ECO:0000256" key="6">
    <source>
        <dbReference type="ARBA" id="ARBA00023056"/>
    </source>
</evidence>
<evidence type="ECO:0000256" key="2">
    <source>
        <dbReference type="ARBA" id="ARBA00002764"/>
    </source>
</evidence>
<keyword evidence="4 7" id="KW-0328">Glycosyltransferase</keyword>
<keyword evidence="5 7" id="KW-0808">Transferase</keyword>
<dbReference type="Pfam" id="PF00534">
    <property type="entry name" value="Glycos_transf_1"/>
    <property type="match status" value="1"/>
</dbReference>
<evidence type="ECO:0000256" key="4">
    <source>
        <dbReference type="ARBA" id="ARBA00022676"/>
    </source>
</evidence>
<comment type="similarity">
    <text evidence="3 7">Belongs to the glycosyltransferase 1 family. Bacterial/plant glycogen synthase subfamily.</text>
</comment>
<feature type="domain" description="Glycosyl transferase family 1" evidence="8">
    <location>
        <begin position="287"/>
        <end position="445"/>
    </location>
</feature>
<dbReference type="NCBIfam" id="TIGR02095">
    <property type="entry name" value="glgA"/>
    <property type="match status" value="1"/>
</dbReference>
<dbReference type="PATRIC" id="fig|153151.4.peg.1704"/>
<name>A0A150N5J5_9BACL</name>
<dbReference type="HAMAP" id="MF_00484">
    <property type="entry name" value="Glycogen_synth"/>
    <property type="match status" value="1"/>
</dbReference>
<dbReference type="RefSeq" id="WP_062677563.1">
    <property type="nucleotide sequence ID" value="NZ_LQYW01000029.1"/>
</dbReference>
<dbReference type="Proteomes" id="UP000075324">
    <property type="component" value="Unassembled WGS sequence"/>
</dbReference>
<dbReference type="Pfam" id="PF08323">
    <property type="entry name" value="Glyco_transf_5"/>
    <property type="match status" value="1"/>
</dbReference>
<evidence type="ECO:0000259" key="8">
    <source>
        <dbReference type="Pfam" id="PF00534"/>
    </source>
</evidence>
<dbReference type="EMBL" id="LQYW01000029">
    <property type="protein sequence ID" value="KYD31958.1"/>
    <property type="molecule type" value="Genomic_DNA"/>
</dbReference>
<dbReference type="GO" id="GO:0004373">
    <property type="term" value="F:alpha-1,4-glucan glucosyltransferase (UDP-glucose donor) activity"/>
    <property type="evidence" value="ECO:0007669"/>
    <property type="project" value="InterPro"/>
</dbReference>
<evidence type="ECO:0000259" key="9">
    <source>
        <dbReference type="Pfam" id="PF08323"/>
    </source>
</evidence>
<gene>
    <name evidence="7" type="primary">glgA</name>
    <name evidence="10" type="ORF">B4110_2991</name>
</gene>
<dbReference type="Gene3D" id="3.40.50.2000">
    <property type="entry name" value="Glycogen Phosphorylase B"/>
    <property type="match status" value="2"/>
</dbReference>
<dbReference type="EC" id="2.4.1.21" evidence="7"/>
<dbReference type="NCBIfam" id="NF001899">
    <property type="entry name" value="PRK00654.1-2"/>
    <property type="match status" value="1"/>
</dbReference>
<evidence type="ECO:0000256" key="5">
    <source>
        <dbReference type="ARBA" id="ARBA00022679"/>
    </source>
</evidence>
<dbReference type="PANTHER" id="PTHR45825">
    <property type="entry name" value="GRANULE-BOUND STARCH SYNTHASE 1, CHLOROPLASTIC/AMYLOPLASTIC"/>
    <property type="match status" value="1"/>
</dbReference>
<feature type="binding site" evidence="7">
    <location>
        <position position="15"/>
    </location>
    <ligand>
        <name>ADP-alpha-D-glucose</name>
        <dbReference type="ChEBI" id="CHEBI:57498"/>
    </ligand>
</feature>
<dbReference type="SUPFAM" id="SSF53756">
    <property type="entry name" value="UDP-Glycosyltransferase/glycogen phosphorylase"/>
    <property type="match status" value="1"/>
</dbReference>
<comment type="function">
    <text evidence="2 7">Synthesizes alpha-1,4-glucan chains using ADP-glucose.</text>
</comment>
<dbReference type="GO" id="GO:0005978">
    <property type="term" value="P:glycogen biosynthetic process"/>
    <property type="evidence" value="ECO:0007669"/>
    <property type="project" value="UniProtKB-UniRule"/>
</dbReference>
<reference evidence="10 11" key="1">
    <citation type="submission" date="2016-01" db="EMBL/GenBank/DDBJ databases">
        <title>Draft Genome Sequences of Seven Thermophilic Sporeformers Isolated from Foods.</title>
        <authorList>
            <person name="Berendsen E.M."/>
            <person name="Wells-Bennik M.H."/>
            <person name="Krawcyk A.O."/>
            <person name="De Jong A."/>
            <person name="Holsappel S."/>
            <person name="Eijlander R.T."/>
            <person name="Kuipers O.P."/>
        </authorList>
    </citation>
    <scope>NUCLEOTIDE SEQUENCE [LARGE SCALE GENOMIC DNA]</scope>
    <source>
        <strain evidence="10 11">B4110</strain>
    </source>
</reference>
<comment type="pathway">
    <text evidence="7">Glycan biosynthesis; glycogen biosynthesis.</text>
</comment>
<comment type="catalytic activity">
    <reaction evidence="1 7">
        <text>[(1-&gt;4)-alpha-D-glucosyl](n) + ADP-alpha-D-glucose = [(1-&gt;4)-alpha-D-glucosyl](n+1) + ADP + H(+)</text>
        <dbReference type="Rhea" id="RHEA:18189"/>
        <dbReference type="Rhea" id="RHEA-COMP:9584"/>
        <dbReference type="Rhea" id="RHEA-COMP:9587"/>
        <dbReference type="ChEBI" id="CHEBI:15378"/>
        <dbReference type="ChEBI" id="CHEBI:15444"/>
        <dbReference type="ChEBI" id="CHEBI:57498"/>
        <dbReference type="ChEBI" id="CHEBI:456216"/>
        <dbReference type="EC" id="2.4.1.21"/>
    </reaction>
</comment>
<accession>A0A150N5J5</accession>
<evidence type="ECO:0000256" key="7">
    <source>
        <dbReference type="HAMAP-Rule" id="MF_00484"/>
    </source>
</evidence>
<dbReference type="NCBIfam" id="NF001898">
    <property type="entry name" value="PRK00654.1-1"/>
    <property type="match status" value="1"/>
</dbReference>
<dbReference type="InterPro" id="IPR013534">
    <property type="entry name" value="Starch_synth_cat_dom"/>
</dbReference>
<protein>
    <recommendedName>
        <fullName evidence="7">Glycogen synthase</fullName>
        <ecNumber evidence="7">2.4.1.21</ecNumber>
    </recommendedName>
    <alternativeName>
        <fullName evidence="7">Starch [bacterial glycogen] synthase</fullName>
    </alternativeName>
</protein>
<proteinExistence type="inferred from homology"/>
<comment type="caution">
    <text evidence="10">The sequence shown here is derived from an EMBL/GenBank/DDBJ whole genome shotgun (WGS) entry which is preliminary data.</text>
</comment>
<evidence type="ECO:0000313" key="10">
    <source>
        <dbReference type="EMBL" id="KYD31958.1"/>
    </source>
</evidence>
<organism evidence="10 11">
    <name type="scientific">Parageobacillus toebii</name>
    <dbReference type="NCBI Taxonomy" id="153151"/>
    <lineage>
        <taxon>Bacteria</taxon>
        <taxon>Bacillati</taxon>
        <taxon>Bacillota</taxon>
        <taxon>Bacilli</taxon>
        <taxon>Bacillales</taxon>
        <taxon>Anoxybacillaceae</taxon>
        <taxon>Parageobacillus</taxon>
    </lineage>
</organism>
<feature type="domain" description="Starch synthase catalytic" evidence="9">
    <location>
        <begin position="2"/>
        <end position="236"/>
    </location>
</feature>
<dbReference type="CDD" id="cd03791">
    <property type="entry name" value="GT5_Glycogen_synthase_DULL1-like"/>
    <property type="match status" value="1"/>
</dbReference>
<dbReference type="UniPathway" id="UPA00164"/>
<keyword evidence="6 7" id="KW-0320">Glycogen biosynthesis</keyword>